<name>A0A2B4R509_STYPI</name>
<evidence type="ECO:0000313" key="2">
    <source>
        <dbReference type="EMBL" id="PFX11447.1"/>
    </source>
</evidence>
<feature type="non-terminal residue" evidence="2">
    <location>
        <position position="1"/>
    </location>
</feature>
<dbReference type="EMBL" id="LSMT01002492">
    <property type="protein sequence ID" value="PFX11447.1"/>
    <property type="molecule type" value="Genomic_DNA"/>
</dbReference>
<dbReference type="Proteomes" id="UP000225706">
    <property type="component" value="Unassembled WGS sequence"/>
</dbReference>
<accession>A0A2B4R509</accession>
<protein>
    <submittedName>
        <fullName evidence="2">Uncharacterized protein</fullName>
    </submittedName>
</protein>
<feature type="coiled-coil region" evidence="1">
    <location>
        <begin position="25"/>
        <end position="178"/>
    </location>
</feature>
<keyword evidence="1" id="KW-0175">Coiled coil</keyword>
<organism evidence="2 3">
    <name type="scientific">Stylophora pistillata</name>
    <name type="common">Smooth cauliflower coral</name>
    <dbReference type="NCBI Taxonomy" id="50429"/>
    <lineage>
        <taxon>Eukaryota</taxon>
        <taxon>Metazoa</taxon>
        <taxon>Cnidaria</taxon>
        <taxon>Anthozoa</taxon>
        <taxon>Hexacorallia</taxon>
        <taxon>Scleractinia</taxon>
        <taxon>Astrocoeniina</taxon>
        <taxon>Pocilloporidae</taxon>
        <taxon>Stylophora</taxon>
    </lineage>
</organism>
<dbReference type="AlphaFoldDB" id="A0A2B4R509"/>
<sequence length="178" mass="21028">FLRKQTDFHLTSYMRVHLDLTCARLQSSQDEQDKLKETTTKLQAQLVDVNKKYNTLQEKVASEQRKSDEKANHHLREIKRELQGKIDMLQAQLLHVNVKYKTLQEKVASEQRKSDEKANHHLKEIKRELQGKIDMLQAQLPNVNVKYKTLQEKVTSKQRKLEVTYAVLEEKIHTLQNQ</sequence>
<keyword evidence="3" id="KW-1185">Reference proteome</keyword>
<evidence type="ECO:0000256" key="1">
    <source>
        <dbReference type="SAM" id="Coils"/>
    </source>
</evidence>
<reference evidence="3" key="1">
    <citation type="journal article" date="2017" name="bioRxiv">
        <title>Comparative analysis of the genomes of Stylophora pistillata and Acropora digitifera provides evidence for extensive differences between species of corals.</title>
        <authorList>
            <person name="Voolstra C.R."/>
            <person name="Li Y."/>
            <person name="Liew Y.J."/>
            <person name="Baumgarten S."/>
            <person name="Zoccola D."/>
            <person name="Flot J.-F."/>
            <person name="Tambutte S."/>
            <person name="Allemand D."/>
            <person name="Aranda M."/>
        </authorList>
    </citation>
    <scope>NUCLEOTIDE SEQUENCE [LARGE SCALE GENOMIC DNA]</scope>
</reference>
<gene>
    <name evidence="2" type="ORF">AWC38_SpisGene24819</name>
</gene>
<proteinExistence type="predicted"/>
<evidence type="ECO:0000313" key="3">
    <source>
        <dbReference type="Proteomes" id="UP000225706"/>
    </source>
</evidence>
<comment type="caution">
    <text evidence="2">The sequence shown here is derived from an EMBL/GenBank/DDBJ whole genome shotgun (WGS) entry which is preliminary data.</text>
</comment>